<dbReference type="AlphaFoldDB" id="A0A2A5WH78"/>
<reference evidence="2 3" key="1">
    <citation type="submission" date="2017-08" db="EMBL/GenBank/DDBJ databases">
        <title>Fine stratification of microbial communities through a metagenomic profile of the photic zone.</title>
        <authorList>
            <person name="Haro-Moreno J.M."/>
            <person name="Lopez-Perez M."/>
            <person name="De La Torre J."/>
            <person name="Picazo A."/>
            <person name="Camacho A."/>
            <person name="Rodriguez-Valera F."/>
        </authorList>
    </citation>
    <scope>NUCLEOTIDE SEQUENCE [LARGE SCALE GENOMIC DNA]</scope>
    <source>
        <strain evidence="2">MED-G28</strain>
    </source>
</reference>
<dbReference type="FunFam" id="2.20.25.10:FF:000002">
    <property type="entry name" value="UPF0434 protein YcaR"/>
    <property type="match status" value="1"/>
</dbReference>
<dbReference type="PANTHER" id="PTHR33505">
    <property type="entry name" value="ZGC:162634"/>
    <property type="match status" value="1"/>
</dbReference>
<keyword evidence="2" id="KW-0808">Transferase</keyword>
<sequence length="61" mass="6913">MDKKLLSILVCPLCKGNLIYNKSSQELICLGDALAYPIKDDVPVMLSNKARQISLEEREKY</sequence>
<evidence type="ECO:0000313" key="2">
    <source>
        <dbReference type="EMBL" id="PDH35506.1"/>
    </source>
</evidence>
<comment type="similarity">
    <text evidence="1">Belongs to the UPF0434 family.</text>
</comment>
<protein>
    <recommendedName>
        <fullName evidence="1">UPF0434 protein CNF02_00710</fullName>
    </recommendedName>
</protein>
<dbReference type="GO" id="GO:0016301">
    <property type="term" value="F:kinase activity"/>
    <property type="evidence" value="ECO:0007669"/>
    <property type="project" value="UniProtKB-KW"/>
</dbReference>
<dbReference type="Proteomes" id="UP000219329">
    <property type="component" value="Unassembled WGS sequence"/>
</dbReference>
<organism evidence="2 3">
    <name type="scientific">OM182 bacterium MED-G28</name>
    <dbReference type="NCBI Taxonomy" id="1986256"/>
    <lineage>
        <taxon>Bacteria</taxon>
        <taxon>Pseudomonadati</taxon>
        <taxon>Pseudomonadota</taxon>
        <taxon>Gammaproteobacteria</taxon>
        <taxon>OMG group</taxon>
        <taxon>OM182 clade</taxon>
    </lineage>
</organism>
<gene>
    <name evidence="2" type="ORF">CNF02_00710</name>
</gene>
<keyword evidence="2" id="KW-0418">Kinase</keyword>
<dbReference type="PANTHER" id="PTHR33505:SF4">
    <property type="entry name" value="PROTEIN PREY, MITOCHONDRIAL"/>
    <property type="match status" value="1"/>
</dbReference>
<evidence type="ECO:0000313" key="3">
    <source>
        <dbReference type="Proteomes" id="UP000219329"/>
    </source>
</evidence>
<dbReference type="SUPFAM" id="SSF158997">
    <property type="entry name" value="Trm112p-like"/>
    <property type="match status" value="1"/>
</dbReference>
<dbReference type="GO" id="GO:0005829">
    <property type="term" value="C:cytosol"/>
    <property type="evidence" value="ECO:0007669"/>
    <property type="project" value="TreeGrafter"/>
</dbReference>
<dbReference type="InterPro" id="IPR005651">
    <property type="entry name" value="Trm112-like"/>
</dbReference>
<comment type="caution">
    <text evidence="2">The sequence shown here is derived from an EMBL/GenBank/DDBJ whole genome shotgun (WGS) entry which is preliminary data.</text>
</comment>
<accession>A0A2A5WH78</accession>
<dbReference type="EMBL" id="NTJZ01000001">
    <property type="protein sequence ID" value="PDH35506.1"/>
    <property type="molecule type" value="Genomic_DNA"/>
</dbReference>
<evidence type="ECO:0000256" key="1">
    <source>
        <dbReference type="HAMAP-Rule" id="MF_01187"/>
    </source>
</evidence>
<dbReference type="Pfam" id="PF03966">
    <property type="entry name" value="Trm112p"/>
    <property type="match status" value="1"/>
</dbReference>
<name>A0A2A5WH78_9GAMM</name>
<proteinExistence type="inferred from homology"/>
<dbReference type="Gene3D" id="2.20.25.10">
    <property type="match status" value="1"/>
</dbReference>
<dbReference type="HAMAP" id="MF_01187">
    <property type="entry name" value="UPF0434"/>
    <property type="match status" value="1"/>
</dbReference>